<dbReference type="GO" id="GO:0007160">
    <property type="term" value="P:cell-matrix adhesion"/>
    <property type="evidence" value="ECO:0007669"/>
    <property type="project" value="TreeGrafter"/>
</dbReference>
<dbReference type="GO" id="GO:0005604">
    <property type="term" value="C:basement membrane"/>
    <property type="evidence" value="ECO:0007669"/>
    <property type="project" value="TreeGrafter"/>
</dbReference>
<dbReference type="SUPFAM" id="SSF57610">
    <property type="entry name" value="Thyroglobulin type-1 domain"/>
    <property type="match status" value="2"/>
</dbReference>
<reference evidence="6" key="1">
    <citation type="submission" date="2022-08" db="UniProtKB">
        <authorList>
            <consortium name="EnsemblMetazoa"/>
        </authorList>
    </citation>
    <scope>IDENTIFICATION</scope>
    <source>
        <strain evidence="6">EBRO</strain>
    </source>
</reference>
<dbReference type="InterPro" id="IPR051950">
    <property type="entry name" value="Dev_reg/Prot_inhib"/>
</dbReference>
<keyword evidence="4" id="KW-1015">Disulfide bond</keyword>
<dbReference type="PROSITE" id="PS51162">
    <property type="entry name" value="THYROGLOBULIN_1_2"/>
    <property type="match status" value="1"/>
</dbReference>
<keyword evidence="2" id="KW-0964">Secreted</keyword>
<comment type="caution">
    <text evidence="5">Lacks conserved residue(s) required for the propagation of feature annotation.</text>
</comment>
<dbReference type="VEuPathDB" id="VectorBase:AATE010121"/>
<dbReference type="EnsemblMetazoa" id="AATE010121-RA">
    <property type="protein sequence ID" value="AATE010121-PA.1"/>
    <property type="gene ID" value="AATE010121"/>
</dbReference>
<dbReference type="AlphaFoldDB" id="A0A182J2H6"/>
<dbReference type="InterPro" id="IPR036857">
    <property type="entry name" value="Thyroglobulin_1_sf"/>
</dbReference>
<dbReference type="PANTHER" id="PTHR12352">
    <property type="entry name" value="SECRETED MODULAR CALCIUM-BINDING PROTEIN"/>
    <property type="match status" value="1"/>
</dbReference>
<dbReference type="InterPro" id="IPR000716">
    <property type="entry name" value="Thyroglobulin_1"/>
</dbReference>
<evidence type="ECO:0000256" key="3">
    <source>
        <dbReference type="ARBA" id="ARBA00022737"/>
    </source>
</evidence>
<evidence type="ECO:0000256" key="1">
    <source>
        <dbReference type="ARBA" id="ARBA00004613"/>
    </source>
</evidence>
<dbReference type="PANTHER" id="PTHR12352:SF24">
    <property type="entry name" value="THYROGLOBULIN TYPE-1 DOMAIN-CONTAINING PROTEIN"/>
    <property type="match status" value="1"/>
</dbReference>
<evidence type="ECO:0000256" key="5">
    <source>
        <dbReference type="PROSITE-ProRule" id="PRU00500"/>
    </source>
</evidence>
<dbReference type="Gene3D" id="4.10.800.10">
    <property type="entry name" value="Thyroglobulin type-1"/>
    <property type="match status" value="1"/>
</dbReference>
<keyword evidence="3" id="KW-0677">Repeat</keyword>
<dbReference type="GO" id="GO:0005615">
    <property type="term" value="C:extracellular space"/>
    <property type="evidence" value="ECO:0007669"/>
    <property type="project" value="TreeGrafter"/>
</dbReference>
<dbReference type="Pfam" id="PF00086">
    <property type="entry name" value="Thyroglobulin_1"/>
    <property type="match status" value="1"/>
</dbReference>
<proteinExistence type="predicted"/>
<name>A0A182J2H6_ANOAO</name>
<accession>A0A182J2H6</accession>
<sequence>MQRPTCDGDGNYQSVRCIPGQTCFCVDEEGNRIFGEAVNTANIQISMRCECSRLAVKARKLLNSQYPVLTSRCDSKGSFDQLQCVDDMCVCVDMACWCHSLPYVQSMSLSVFAFPLRSLSMPALIRGKRPACDWPFVFGDALAPSFFFASNVQCESTFARTF</sequence>
<evidence type="ECO:0000256" key="4">
    <source>
        <dbReference type="ARBA" id="ARBA00023157"/>
    </source>
</evidence>
<evidence type="ECO:0000256" key="2">
    <source>
        <dbReference type="ARBA" id="ARBA00022525"/>
    </source>
</evidence>
<organism evidence="6">
    <name type="scientific">Anopheles atroparvus</name>
    <name type="common">European mosquito</name>
    <dbReference type="NCBI Taxonomy" id="41427"/>
    <lineage>
        <taxon>Eukaryota</taxon>
        <taxon>Metazoa</taxon>
        <taxon>Ecdysozoa</taxon>
        <taxon>Arthropoda</taxon>
        <taxon>Hexapoda</taxon>
        <taxon>Insecta</taxon>
        <taxon>Pterygota</taxon>
        <taxon>Neoptera</taxon>
        <taxon>Endopterygota</taxon>
        <taxon>Diptera</taxon>
        <taxon>Nematocera</taxon>
        <taxon>Culicoidea</taxon>
        <taxon>Culicidae</taxon>
        <taxon>Anophelinae</taxon>
        <taxon>Anopheles</taxon>
    </lineage>
</organism>
<evidence type="ECO:0000313" key="6">
    <source>
        <dbReference type="EnsemblMetazoa" id="AATE010121-PA.1"/>
    </source>
</evidence>
<comment type="subcellular location">
    <subcellularLocation>
        <location evidence="1">Secreted</location>
    </subcellularLocation>
</comment>
<protein>
    <submittedName>
        <fullName evidence="6">Uncharacterized protein</fullName>
    </submittedName>
</protein>
<dbReference type="SMART" id="SM00211">
    <property type="entry name" value="TY"/>
    <property type="match status" value="1"/>
</dbReference>